<evidence type="ECO:0000313" key="3">
    <source>
        <dbReference type="EMBL" id="TXC67564.1"/>
    </source>
</evidence>
<accession>A0A5C6U3V7</accession>
<evidence type="ECO:0000256" key="1">
    <source>
        <dbReference type="SAM" id="SignalP"/>
    </source>
</evidence>
<evidence type="ECO:0000259" key="2">
    <source>
        <dbReference type="Pfam" id="PF13115"/>
    </source>
</evidence>
<dbReference type="InterPro" id="IPR032693">
    <property type="entry name" value="YtkA-like_dom"/>
</dbReference>
<protein>
    <submittedName>
        <fullName evidence="3">FixH family protein</fullName>
    </submittedName>
</protein>
<feature type="domain" description="YtkA-like" evidence="2">
    <location>
        <begin position="37"/>
        <end position="121"/>
    </location>
</feature>
<keyword evidence="4" id="KW-1185">Reference proteome</keyword>
<feature type="signal peptide" evidence="1">
    <location>
        <begin position="1"/>
        <end position="15"/>
    </location>
</feature>
<proteinExistence type="predicted"/>
<feature type="chain" id="PRO_5022737356" evidence="1">
    <location>
        <begin position="16"/>
        <end position="145"/>
    </location>
</feature>
<sequence length="145" mass="15388">MNRLIAPLLSLAALAATTGCMSPPNDLDLALTRPSAENKYVVTLQPPAQPAAINQLHAWQVKLSTPAGTPVTAARIRIDGGMPQHGHGLPTKPQVTRELPEGGYLIEGMKFSMTGWWEIKLAIDGPAGADRVTFNTVVAERGAGR</sequence>
<gene>
    <name evidence="3" type="ORF">FSC37_18330</name>
</gene>
<dbReference type="Pfam" id="PF13115">
    <property type="entry name" value="YtkA"/>
    <property type="match status" value="1"/>
</dbReference>
<organism evidence="3 4">
    <name type="scientific">Piscinibacter aquaticus</name>
    <dbReference type="NCBI Taxonomy" id="392597"/>
    <lineage>
        <taxon>Bacteria</taxon>
        <taxon>Pseudomonadati</taxon>
        <taxon>Pseudomonadota</taxon>
        <taxon>Betaproteobacteria</taxon>
        <taxon>Burkholderiales</taxon>
        <taxon>Sphaerotilaceae</taxon>
        <taxon>Piscinibacter</taxon>
    </lineage>
</organism>
<comment type="caution">
    <text evidence="3">The sequence shown here is derived from an EMBL/GenBank/DDBJ whole genome shotgun (WGS) entry which is preliminary data.</text>
</comment>
<dbReference type="AlphaFoldDB" id="A0A5C6U3V7"/>
<evidence type="ECO:0000313" key="4">
    <source>
        <dbReference type="Proteomes" id="UP000321832"/>
    </source>
</evidence>
<reference evidence="3 4" key="1">
    <citation type="submission" date="2019-08" db="EMBL/GenBank/DDBJ databases">
        <authorList>
            <person name="Khan S.A."/>
            <person name="Jeon C.O."/>
            <person name="Jeong S.E."/>
        </authorList>
    </citation>
    <scope>NUCLEOTIDE SEQUENCE [LARGE SCALE GENOMIC DNA]</scope>
    <source>
        <strain evidence="4">IMCC1728</strain>
    </source>
</reference>
<dbReference type="EMBL" id="VOPW01000001">
    <property type="protein sequence ID" value="TXC67564.1"/>
    <property type="molecule type" value="Genomic_DNA"/>
</dbReference>
<name>A0A5C6U3V7_9BURK</name>
<dbReference type="PROSITE" id="PS51257">
    <property type="entry name" value="PROKAR_LIPOPROTEIN"/>
    <property type="match status" value="1"/>
</dbReference>
<keyword evidence="1" id="KW-0732">Signal</keyword>
<dbReference type="Proteomes" id="UP000321832">
    <property type="component" value="Unassembled WGS sequence"/>
</dbReference>